<dbReference type="Pfam" id="PF08205">
    <property type="entry name" value="C2-set_2"/>
    <property type="match status" value="1"/>
</dbReference>
<dbReference type="EMBL" id="WJQU01002197">
    <property type="protein sequence ID" value="KAJ6633129.1"/>
    <property type="molecule type" value="Genomic_DNA"/>
</dbReference>
<gene>
    <name evidence="9" type="primary">Fas3</name>
    <name evidence="9" type="ORF">Bhyg_16580</name>
</gene>
<keyword evidence="3" id="KW-1015">Disulfide bond</keyword>
<keyword evidence="7" id="KW-0812">Transmembrane</keyword>
<feature type="transmembrane region" description="Helical" evidence="7">
    <location>
        <begin position="293"/>
        <end position="315"/>
    </location>
</feature>
<comment type="caution">
    <text evidence="9">The sequence shown here is derived from an EMBL/GenBank/DDBJ whole genome shotgun (WGS) entry which is preliminary data.</text>
</comment>
<dbReference type="GO" id="GO:0005911">
    <property type="term" value="C:cell-cell junction"/>
    <property type="evidence" value="ECO:0007669"/>
    <property type="project" value="TreeGrafter"/>
</dbReference>
<comment type="subcellular location">
    <subcellularLocation>
        <location evidence="1">Membrane</location>
        <topology evidence="1">Single-pass type I membrane protein</topology>
    </subcellularLocation>
</comment>
<dbReference type="Proteomes" id="UP001151699">
    <property type="component" value="Unassembled WGS sequence"/>
</dbReference>
<dbReference type="InterPro" id="IPR013783">
    <property type="entry name" value="Ig-like_fold"/>
</dbReference>
<name>A0A9Q0MKE0_9DIPT</name>
<dbReference type="PANTHER" id="PTHR11640:SF136">
    <property type="entry name" value="NEPHRIN"/>
    <property type="match status" value="1"/>
</dbReference>
<sequence length="384" mass="41779">IVVPNEKALNLSPNWDKSPGFKYYGEGLTNGQCGVTIQSVRTAHHGTIKCYLGVDGDELEGVVGLTVALAPLRPELEINTKSQSGSYEIGEQFRATCISRDGRPPSNITFYLDDEPITEGLGLDEIVESIAKPNTMLYTTRKTISKFIQATDDRRTLICRTHHIADRGQPQEARMQFQVRFRPQPLPVINVYGVVLGSDAVINATINSNPRPRTEWLIDGVSIPQGTQNGRYESYEPVDLGGGVFNVSLTIAGLTLEDTTKEYFLKASNEFGTQDYTVRISSLEAAAPNGLDMAAIIGIVVGVAVLLIIVVLVVVARATGKWCFAGASLNTDIGPDSEAQIAPNHGSYEKDYDHEQDHMDQPADIKEKHNGHNGAGDIKTNTPV</sequence>
<accession>A0A9Q0MKE0</accession>
<evidence type="ECO:0000313" key="10">
    <source>
        <dbReference type="Proteomes" id="UP001151699"/>
    </source>
</evidence>
<dbReference type="InterPro" id="IPR036179">
    <property type="entry name" value="Ig-like_dom_sf"/>
</dbReference>
<feature type="non-terminal residue" evidence="9">
    <location>
        <position position="1"/>
    </location>
</feature>
<dbReference type="Gene3D" id="2.60.40.10">
    <property type="entry name" value="Immunoglobulins"/>
    <property type="match status" value="2"/>
</dbReference>
<evidence type="ECO:0000256" key="6">
    <source>
        <dbReference type="SAM" id="MobiDB-lite"/>
    </source>
</evidence>
<proteinExistence type="predicted"/>
<feature type="domain" description="CD80-like immunoglobulin C2-set" evidence="8">
    <location>
        <begin position="77"/>
        <end position="169"/>
    </location>
</feature>
<evidence type="ECO:0000256" key="5">
    <source>
        <dbReference type="ARBA" id="ARBA00023319"/>
    </source>
</evidence>
<feature type="compositionally biased region" description="Basic and acidic residues" evidence="6">
    <location>
        <begin position="347"/>
        <end position="370"/>
    </location>
</feature>
<dbReference type="SUPFAM" id="SSF48726">
    <property type="entry name" value="Immunoglobulin"/>
    <property type="match status" value="2"/>
</dbReference>
<dbReference type="InterPro" id="IPR051275">
    <property type="entry name" value="Cell_adhesion_signaling"/>
</dbReference>
<evidence type="ECO:0000259" key="8">
    <source>
        <dbReference type="Pfam" id="PF08205"/>
    </source>
</evidence>
<reference evidence="9" key="1">
    <citation type="submission" date="2022-07" db="EMBL/GenBank/DDBJ databases">
        <authorList>
            <person name="Trinca V."/>
            <person name="Uliana J.V.C."/>
            <person name="Torres T.T."/>
            <person name="Ward R.J."/>
            <person name="Monesi N."/>
        </authorList>
    </citation>
    <scope>NUCLEOTIDE SEQUENCE</scope>
    <source>
        <strain evidence="9">HSMRA1968</strain>
        <tissue evidence="9">Whole embryos</tissue>
    </source>
</reference>
<evidence type="ECO:0000256" key="2">
    <source>
        <dbReference type="ARBA" id="ARBA00023136"/>
    </source>
</evidence>
<dbReference type="InterPro" id="IPR013162">
    <property type="entry name" value="CD80_C2-set"/>
</dbReference>
<keyword evidence="7" id="KW-1133">Transmembrane helix</keyword>
<keyword evidence="2 7" id="KW-0472">Membrane</keyword>
<dbReference type="PANTHER" id="PTHR11640">
    <property type="entry name" value="NEPHRIN"/>
    <property type="match status" value="1"/>
</dbReference>
<evidence type="ECO:0000256" key="7">
    <source>
        <dbReference type="SAM" id="Phobius"/>
    </source>
</evidence>
<dbReference type="GO" id="GO:0098609">
    <property type="term" value="P:cell-cell adhesion"/>
    <property type="evidence" value="ECO:0007669"/>
    <property type="project" value="TreeGrafter"/>
</dbReference>
<dbReference type="AlphaFoldDB" id="A0A9Q0MKE0"/>
<dbReference type="OrthoDB" id="6345017at2759"/>
<keyword evidence="5" id="KW-0393">Immunoglobulin domain</keyword>
<keyword evidence="10" id="KW-1185">Reference proteome</keyword>
<feature type="region of interest" description="Disordered" evidence="6">
    <location>
        <begin position="335"/>
        <end position="384"/>
    </location>
</feature>
<evidence type="ECO:0000256" key="3">
    <source>
        <dbReference type="ARBA" id="ARBA00023157"/>
    </source>
</evidence>
<keyword evidence="4" id="KW-0325">Glycoprotein</keyword>
<protein>
    <submittedName>
        <fullName evidence="9">Fasciclin-3</fullName>
    </submittedName>
</protein>
<evidence type="ECO:0000256" key="4">
    <source>
        <dbReference type="ARBA" id="ARBA00023180"/>
    </source>
</evidence>
<dbReference type="GO" id="GO:0005886">
    <property type="term" value="C:plasma membrane"/>
    <property type="evidence" value="ECO:0007669"/>
    <property type="project" value="TreeGrafter"/>
</dbReference>
<organism evidence="9 10">
    <name type="scientific">Pseudolycoriella hygida</name>
    <dbReference type="NCBI Taxonomy" id="35572"/>
    <lineage>
        <taxon>Eukaryota</taxon>
        <taxon>Metazoa</taxon>
        <taxon>Ecdysozoa</taxon>
        <taxon>Arthropoda</taxon>
        <taxon>Hexapoda</taxon>
        <taxon>Insecta</taxon>
        <taxon>Pterygota</taxon>
        <taxon>Neoptera</taxon>
        <taxon>Endopterygota</taxon>
        <taxon>Diptera</taxon>
        <taxon>Nematocera</taxon>
        <taxon>Sciaroidea</taxon>
        <taxon>Sciaridae</taxon>
        <taxon>Pseudolycoriella</taxon>
    </lineage>
</organism>
<evidence type="ECO:0000256" key="1">
    <source>
        <dbReference type="ARBA" id="ARBA00004479"/>
    </source>
</evidence>
<evidence type="ECO:0000313" key="9">
    <source>
        <dbReference type="EMBL" id="KAJ6633129.1"/>
    </source>
</evidence>
<dbReference type="GO" id="GO:0050839">
    <property type="term" value="F:cell adhesion molecule binding"/>
    <property type="evidence" value="ECO:0007669"/>
    <property type="project" value="TreeGrafter"/>
</dbReference>